<sequence length="190" mass="20252">MELLSVCVGQPRVVKSKSGWSGIHKQPVSGPVQVGRLGLSGDHILDTAHHGGTEQAVYLYTAPDYAAWEGVLGRTLAPGTFGENLLVSELESAPMRLGQRLRIGDVVLEVASARVPCVTLAERMGDPDFVKQFREMRRPGVYARVLREGHVQAGDPVELLDVAPGESGTILDNFEAWFGGSPAAAPVTPG</sequence>
<dbReference type="PANTHER" id="PTHR30212">
    <property type="entry name" value="PROTEIN YIIM"/>
    <property type="match status" value="1"/>
</dbReference>
<dbReference type="InterPro" id="IPR011037">
    <property type="entry name" value="Pyrv_Knase-like_insert_dom_sf"/>
</dbReference>
<comment type="caution">
    <text evidence="2">The sequence shown here is derived from an EMBL/GenBank/DDBJ whole genome shotgun (WGS) entry which is preliminary data.</text>
</comment>
<protein>
    <submittedName>
        <fullName evidence="2">MOSC domain-containing protein</fullName>
    </submittedName>
</protein>
<evidence type="ECO:0000313" key="2">
    <source>
        <dbReference type="EMBL" id="MFC3835151.1"/>
    </source>
</evidence>
<dbReference type="PROSITE" id="PS51340">
    <property type="entry name" value="MOSC"/>
    <property type="match status" value="1"/>
</dbReference>
<dbReference type="Proteomes" id="UP001595803">
    <property type="component" value="Unassembled WGS sequence"/>
</dbReference>
<gene>
    <name evidence="2" type="ORF">ACFOSB_20005</name>
</gene>
<name>A0ABV7ZFT2_9DEIO</name>
<dbReference type="InterPro" id="IPR052353">
    <property type="entry name" value="Benzoxazolinone_Detox_Enz"/>
</dbReference>
<dbReference type="InterPro" id="IPR005302">
    <property type="entry name" value="MoCF_Sase_C"/>
</dbReference>
<dbReference type="SUPFAM" id="SSF50800">
    <property type="entry name" value="PK beta-barrel domain-like"/>
    <property type="match status" value="1"/>
</dbReference>
<dbReference type="Gene3D" id="2.40.33.20">
    <property type="entry name" value="PK beta-barrel domain-like"/>
    <property type="match status" value="1"/>
</dbReference>
<reference evidence="3" key="1">
    <citation type="journal article" date="2019" name="Int. J. Syst. Evol. Microbiol.">
        <title>The Global Catalogue of Microorganisms (GCM) 10K type strain sequencing project: providing services to taxonomists for standard genome sequencing and annotation.</title>
        <authorList>
            <consortium name="The Broad Institute Genomics Platform"/>
            <consortium name="The Broad Institute Genome Sequencing Center for Infectious Disease"/>
            <person name="Wu L."/>
            <person name="Ma J."/>
        </authorList>
    </citation>
    <scope>NUCLEOTIDE SEQUENCE [LARGE SCALE GENOMIC DNA]</scope>
    <source>
        <strain evidence="3">CCTCC AB 2017081</strain>
    </source>
</reference>
<evidence type="ECO:0000259" key="1">
    <source>
        <dbReference type="PROSITE" id="PS51340"/>
    </source>
</evidence>
<proteinExistence type="predicted"/>
<feature type="domain" description="MOSC" evidence="1">
    <location>
        <begin position="26"/>
        <end position="160"/>
    </location>
</feature>
<dbReference type="Pfam" id="PF03473">
    <property type="entry name" value="MOSC"/>
    <property type="match status" value="1"/>
</dbReference>
<dbReference type="PANTHER" id="PTHR30212:SF2">
    <property type="entry name" value="PROTEIN YIIM"/>
    <property type="match status" value="1"/>
</dbReference>
<evidence type="ECO:0000313" key="3">
    <source>
        <dbReference type="Proteomes" id="UP001595803"/>
    </source>
</evidence>
<organism evidence="2 3">
    <name type="scientific">Deinococcus rufus</name>
    <dbReference type="NCBI Taxonomy" id="2136097"/>
    <lineage>
        <taxon>Bacteria</taxon>
        <taxon>Thermotogati</taxon>
        <taxon>Deinococcota</taxon>
        <taxon>Deinococci</taxon>
        <taxon>Deinococcales</taxon>
        <taxon>Deinococcaceae</taxon>
        <taxon>Deinococcus</taxon>
    </lineage>
</organism>
<accession>A0ABV7ZFT2</accession>
<keyword evidence="3" id="KW-1185">Reference proteome</keyword>
<dbReference type="EMBL" id="JBHRZG010000024">
    <property type="protein sequence ID" value="MFC3835151.1"/>
    <property type="molecule type" value="Genomic_DNA"/>
</dbReference>
<dbReference type="RefSeq" id="WP_322471968.1">
    <property type="nucleotide sequence ID" value="NZ_JBHRZG010000024.1"/>
</dbReference>